<reference evidence="1 2" key="1">
    <citation type="submission" date="2019-08" db="EMBL/GenBank/DDBJ databases">
        <title>Formosa sediminis sp. nov., isolated from marine sediment.</title>
        <authorList>
            <person name="Cao W.R."/>
        </authorList>
    </citation>
    <scope>NUCLEOTIDE SEQUENCE [LARGE SCALE GENOMIC DNA]</scope>
    <source>
        <strain evidence="1 2">1494</strain>
    </source>
</reference>
<dbReference type="OrthoDB" id="645138at2"/>
<name>A0A5D0G2Q8_9FLAO</name>
<protein>
    <submittedName>
        <fullName evidence="1">Uncharacterized protein</fullName>
    </submittedName>
</protein>
<comment type="caution">
    <text evidence="1">The sequence shown here is derived from an EMBL/GenBank/DDBJ whole genome shotgun (WGS) entry which is preliminary data.</text>
</comment>
<keyword evidence="2" id="KW-1185">Reference proteome</keyword>
<organism evidence="1 2">
    <name type="scientific">Formosa maritima</name>
    <dbReference type="NCBI Taxonomy" id="2592046"/>
    <lineage>
        <taxon>Bacteria</taxon>
        <taxon>Pseudomonadati</taxon>
        <taxon>Bacteroidota</taxon>
        <taxon>Flavobacteriia</taxon>
        <taxon>Flavobacteriales</taxon>
        <taxon>Flavobacteriaceae</taxon>
        <taxon>Formosa</taxon>
    </lineage>
</organism>
<proteinExistence type="predicted"/>
<gene>
    <name evidence="1" type="ORF">FVF61_10685</name>
</gene>
<dbReference type="AlphaFoldDB" id="A0A5D0G2Q8"/>
<dbReference type="RefSeq" id="WP_148456224.1">
    <property type="nucleotide sequence ID" value="NZ_VSFC01000052.1"/>
</dbReference>
<sequence>MAKFKGLFPVVGTIGGVNFYYLNGELVARKAGGGFNGKAIKSKKSMQRVRENGHEFGQSSRVNKAFRMALRPFYKGYRFPFFHSRLMSLFTRLKDLDAVNPRGKRVVGEGVTDVNGLALLKTFIYTPDCDLARVLPFNYDVAAISYALTISGFDIKQVGFISGATHVELTYGVLDFDFTGLNSELYLATPVMLSKGFTGHSVVLSPFVTPTITGTRLSVMGVRFYQEVDGVMYVLNAKEGVGISVLYVES</sequence>
<dbReference type="EMBL" id="VSFC01000052">
    <property type="protein sequence ID" value="TYA53118.1"/>
    <property type="molecule type" value="Genomic_DNA"/>
</dbReference>
<evidence type="ECO:0000313" key="1">
    <source>
        <dbReference type="EMBL" id="TYA53118.1"/>
    </source>
</evidence>
<evidence type="ECO:0000313" key="2">
    <source>
        <dbReference type="Proteomes" id="UP000324550"/>
    </source>
</evidence>
<dbReference type="Proteomes" id="UP000324550">
    <property type="component" value="Unassembled WGS sequence"/>
</dbReference>
<accession>A0A5D0G2Q8</accession>